<reference evidence="1" key="1">
    <citation type="journal article" date="2014" name="Front. Microbiol.">
        <title>High frequency of phylogenetically diverse reductive dehalogenase-homologous genes in deep subseafloor sedimentary metagenomes.</title>
        <authorList>
            <person name="Kawai M."/>
            <person name="Futagami T."/>
            <person name="Toyoda A."/>
            <person name="Takaki Y."/>
            <person name="Nishi S."/>
            <person name="Hori S."/>
            <person name="Arai W."/>
            <person name="Tsubouchi T."/>
            <person name="Morono Y."/>
            <person name="Uchiyama I."/>
            <person name="Ito T."/>
            <person name="Fujiyama A."/>
            <person name="Inagaki F."/>
            <person name="Takami H."/>
        </authorList>
    </citation>
    <scope>NUCLEOTIDE SEQUENCE</scope>
    <source>
        <strain evidence="1">Expedition CK06-06</strain>
    </source>
</reference>
<accession>X0TG18</accession>
<protein>
    <recommendedName>
        <fullName evidence="2">Lipoprotein</fullName>
    </recommendedName>
</protein>
<sequence length="57" mass="5909">MKKLIVITALLAFAGCGGRSGVPTAPRNVPPDTGHPCAVDKPLNGYKFTDCGAVWVP</sequence>
<dbReference type="PROSITE" id="PS51257">
    <property type="entry name" value="PROKAR_LIPOPROTEIN"/>
    <property type="match status" value="1"/>
</dbReference>
<comment type="caution">
    <text evidence="1">The sequence shown here is derived from an EMBL/GenBank/DDBJ whole genome shotgun (WGS) entry which is preliminary data.</text>
</comment>
<evidence type="ECO:0000313" key="1">
    <source>
        <dbReference type="EMBL" id="GAF75015.1"/>
    </source>
</evidence>
<dbReference type="EMBL" id="BARS01004234">
    <property type="protein sequence ID" value="GAF75015.1"/>
    <property type="molecule type" value="Genomic_DNA"/>
</dbReference>
<gene>
    <name evidence="1" type="ORF">S01H1_08243</name>
</gene>
<evidence type="ECO:0008006" key="2">
    <source>
        <dbReference type="Google" id="ProtNLM"/>
    </source>
</evidence>
<dbReference type="AlphaFoldDB" id="X0TG18"/>
<name>X0TG18_9ZZZZ</name>
<organism evidence="1">
    <name type="scientific">marine sediment metagenome</name>
    <dbReference type="NCBI Taxonomy" id="412755"/>
    <lineage>
        <taxon>unclassified sequences</taxon>
        <taxon>metagenomes</taxon>
        <taxon>ecological metagenomes</taxon>
    </lineage>
</organism>
<proteinExistence type="predicted"/>